<dbReference type="InterPro" id="IPR029016">
    <property type="entry name" value="GAF-like_dom_sf"/>
</dbReference>
<dbReference type="InterPro" id="IPR003594">
    <property type="entry name" value="HATPase_dom"/>
</dbReference>
<dbReference type="Gene3D" id="3.30.565.10">
    <property type="entry name" value="Histidine kinase-like ATPase, C-terminal domain"/>
    <property type="match status" value="1"/>
</dbReference>
<dbReference type="SMART" id="SM00091">
    <property type="entry name" value="PAS"/>
    <property type="match status" value="2"/>
</dbReference>
<dbReference type="AlphaFoldDB" id="A0A640UZS6"/>
<dbReference type="CDD" id="cd00130">
    <property type="entry name" value="PAS"/>
    <property type="match status" value="2"/>
</dbReference>
<dbReference type="FunFam" id="3.30.450.40:FF:000035">
    <property type="entry name" value="PAS sensor protein"/>
    <property type="match status" value="1"/>
</dbReference>
<dbReference type="SMART" id="SM00331">
    <property type="entry name" value="PP2C_SIG"/>
    <property type="match status" value="1"/>
</dbReference>
<dbReference type="SMART" id="SM00065">
    <property type="entry name" value="GAF"/>
    <property type="match status" value="1"/>
</dbReference>
<dbReference type="GO" id="GO:0005524">
    <property type="term" value="F:ATP binding"/>
    <property type="evidence" value="ECO:0007669"/>
    <property type="project" value="UniProtKB-KW"/>
</dbReference>
<organism evidence="17 18">
    <name type="scientific">Streptomyces tubercidicus</name>
    <dbReference type="NCBI Taxonomy" id="47759"/>
    <lineage>
        <taxon>Bacteria</taxon>
        <taxon>Bacillati</taxon>
        <taxon>Actinomycetota</taxon>
        <taxon>Actinomycetes</taxon>
        <taxon>Kitasatosporales</taxon>
        <taxon>Streptomycetaceae</taxon>
        <taxon>Streptomyces</taxon>
    </lineage>
</organism>
<keyword evidence="6" id="KW-0418">Kinase</keyword>
<dbReference type="SUPFAM" id="SSF55874">
    <property type="entry name" value="ATPase domain of HSP90 chaperone/DNA topoisomerase II/histidine kinase"/>
    <property type="match status" value="1"/>
</dbReference>
<evidence type="ECO:0000256" key="2">
    <source>
        <dbReference type="ARBA" id="ARBA00022553"/>
    </source>
</evidence>
<dbReference type="NCBIfam" id="TIGR00229">
    <property type="entry name" value="sensory_box"/>
    <property type="match status" value="1"/>
</dbReference>
<dbReference type="GO" id="GO:0016301">
    <property type="term" value="F:kinase activity"/>
    <property type="evidence" value="ECO:0007669"/>
    <property type="project" value="UniProtKB-KW"/>
</dbReference>
<evidence type="ECO:0000313" key="18">
    <source>
        <dbReference type="Proteomes" id="UP000431826"/>
    </source>
</evidence>
<evidence type="ECO:0000256" key="6">
    <source>
        <dbReference type="ARBA" id="ARBA00022777"/>
    </source>
</evidence>
<dbReference type="InterPro" id="IPR052016">
    <property type="entry name" value="Bact_Sigma-Reg"/>
</dbReference>
<keyword evidence="10" id="KW-0904">Protein phosphatase</keyword>
<reference evidence="17 18" key="1">
    <citation type="submission" date="2019-12" db="EMBL/GenBank/DDBJ databases">
        <title>Whole genome shotgun sequence of Streptomyces tubercidicus NBRC 13090.</title>
        <authorList>
            <person name="Ichikawa N."/>
            <person name="Kimura A."/>
            <person name="Kitahashi Y."/>
            <person name="Komaki H."/>
            <person name="Tamura T."/>
        </authorList>
    </citation>
    <scope>NUCLEOTIDE SEQUENCE [LARGE SCALE GENOMIC DNA]</scope>
    <source>
        <strain evidence="17 18">NBRC 13090</strain>
    </source>
</reference>
<keyword evidence="2" id="KW-0597">Phosphoprotein</keyword>
<keyword evidence="5" id="KW-0547">Nucleotide-binding</keyword>
<feature type="domain" description="PAS" evidence="16">
    <location>
        <begin position="129"/>
        <end position="199"/>
    </location>
</feature>
<evidence type="ECO:0000256" key="14">
    <source>
        <dbReference type="ARBA" id="ARBA00075117"/>
    </source>
</evidence>
<evidence type="ECO:0000256" key="12">
    <source>
        <dbReference type="ARBA" id="ARBA00047761"/>
    </source>
</evidence>
<dbReference type="Pfam" id="PF08448">
    <property type="entry name" value="PAS_4"/>
    <property type="match status" value="1"/>
</dbReference>
<keyword evidence="9" id="KW-0460">Magnesium</keyword>
<keyword evidence="18" id="KW-1185">Reference proteome</keyword>
<sequence length="846" mass="90128">MCASQSGRLSGDDVFDLTRTAVVMADRAGLARGWTKGAERLLGYQVSEAVGKPLAELFAGVASGASRDSRWESRLAAAEGWSGLEAVRHKDGHRLDLEFRVLPLMVAEKHSIRLVLAAEMTQTPWSGASRSFLEGILGMSPIGVAMVNADLQYVWLNDALEEMGGTSREQRLGKRLGEIQPGLDVEGIESEMRKVLSTGTPSVGYEYLGNPESDPLREHAYSTSFFRLEDEAGQVLGICYMVLDVTESYRARQRMALLNRAAERIGNSLDVWQTAQELADAAVPDLADFVTVDLLDALLSGEEPSPDPVDAADLVTMRRAGQQSVREGCPEAVVAVGDAAAYPPSAPVVLSLVEGDSALFQTLDLADGAWAAEDPVRAAHLRELGFHSLMVVPLRARGAFLGAAAFARWQHTGPFQPDDLVLAEEFVTRAAISIDNARRYTREHNTALTLQHSLLPHDLPEQCAVEAAYRYLPADPLSGVGGDWFDVIPLSGARVALVVGDVVGHGVHAAATMGRLRAAVQALADLDLSPEEVLAHLDDMVNRVGHDTNADDGVIGATCLYAVYDPVGCRCTLARAGHPAPLLISPAGRGRLLELPTGPPLGLGGMPFESVELPLPEGSLLALYTNGLLLGKALDLDGGIARLRTALADARAPLEELCDTVIGGLPGGRPVDDVALLLARTRALAPAQLATWEVPADPSAVGQARRSAAGRLAEWSLEELAFSTELIVSELVTNAIRHASGPVSLRMIRARALICEVSDSSSTSPHLRHARTTDEGGRGLFLIARYAERWGTRYTSQGKIIWAEQPLRSVGGAVPVADTDALLDALDALDDTGDPTRATGTGTEGH</sequence>
<keyword evidence="3" id="KW-0808">Transferase</keyword>
<dbReference type="InterPro" id="IPR035965">
    <property type="entry name" value="PAS-like_dom_sf"/>
</dbReference>
<keyword evidence="4" id="KW-0479">Metal-binding</keyword>
<dbReference type="GO" id="GO:0006355">
    <property type="term" value="P:regulation of DNA-templated transcription"/>
    <property type="evidence" value="ECO:0007669"/>
    <property type="project" value="InterPro"/>
</dbReference>
<feature type="domain" description="PAS" evidence="16">
    <location>
        <begin position="14"/>
        <end position="58"/>
    </location>
</feature>
<evidence type="ECO:0000313" key="17">
    <source>
        <dbReference type="EMBL" id="GFE40814.1"/>
    </source>
</evidence>
<dbReference type="InterPro" id="IPR013656">
    <property type="entry name" value="PAS_4"/>
</dbReference>
<evidence type="ECO:0000256" key="10">
    <source>
        <dbReference type="ARBA" id="ARBA00022912"/>
    </source>
</evidence>
<dbReference type="InterPro" id="IPR003018">
    <property type="entry name" value="GAF"/>
</dbReference>
<dbReference type="PROSITE" id="PS50112">
    <property type="entry name" value="PAS"/>
    <property type="match status" value="2"/>
</dbReference>
<dbReference type="InterPro" id="IPR001932">
    <property type="entry name" value="PPM-type_phosphatase-like_dom"/>
</dbReference>
<dbReference type="Pfam" id="PF13581">
    <property type="entry name" value="HATPase_c_2"/>
    <property type="match status" value="1"/>
</dbReference>
<dbReference type="Gene3D" id="3.30.450.40">
    <property type="match status" value="1"/>
</dbReference>
<dbReference type="Gene3D" id="3.30.450.20">
    <property type="entry name" value="PAS domain"/>
    <property type="match status" value="2"/>
</dbReference>
<dbReference type="GO" id="GO:0046872">
    <property type="term" value="F:metal ion binding"/>
    <property type="evidence" value="ECO:0007669"/>
    <property type="project" value="UniProtKB-KW"/>
</dbReference>
<comment type="function">
    <text evidence="13">Primarily acts as an independent SigF regulator that is sensitive to the osmosensory signal, mediating the cross talk of PknD with the SigF regulon. Possesses both phosphatase and kinase activities. The kinase domain functions as a classic anti-sigma factor-like kinase to phosphorylate the anti-anti-sigma factor domain at the canonical regulatory site, and the phosphatase domain antagonizes this activity.</text>
</comment>
<evidence type="ECO:0000256" key="7">
    <source>
        <dbReference type="ARBA" id="ARBA00022801"/>
    </source>
</evidence>
<dbReference type="GeneID" id="96286549"/>
<evidence type="ECO:0000256" key="15">
    <source>
        <dbReference type="ARBA" id="ARBA00081350"/>
    </source>
</evidence>
<dbReference type="InterPro" id="IPR013767">
    <property type="entry name" value="PAS_fold"/>
</dbReference>
<dbReference type="EC" id="3.1.3.16" evidence="1"/>
<evidence type="ECO:0000256" key="13">
    <source>
        <dbReference type="ARBA" id="ARBA00056274"/>
    </source>
</evidence>
<dbReference type="Pfam" id="PF07228">
    <property type="entry name" value="SpoIIE"/>
    <property type="match status" value="1"/>
</dbReference>
<dbReference type="Gene3D" id="3.60.40.10">
    <property type="entry name" value="PPM-type phosphatase domain"/>
    <property type="match status" value="1"/>
</dbReference>
<keyword evidence="8" id="KW-0067">ATP-binding</keyword>
<dbReference type="CDD" id="cd16936">
    <property type="entry name" value="HATPase_RsbW-like"/>
    <property type="match status" value="1"/>
</dbReference>
<dbReference type="InterPro" id="IPR036890">
    <property type="entry name" value="HATPase_C_sf"/>
</dbReference>
<dbReference type="SUPFAM" id="SSF81606">
    <property type="entry name" value="PP2C-like"/>
    <property type="match status" value="1"/>
</dbReference>
<comment type="caution">
    <text evidence="17">The sequence shown here is derived from an EMBL/GenBank/DDBJ whole genome shotgun (WGS) entry which is preliminary data.</text>
</comment>
<comment type="catalytic activity">
    <reaction evidence="12">
        <text>O-phospho-L-seryl-[protein] + H2O = L-seryl-[protein] + phosphate</text>
        <dbReference type="Rhea" id="RHEA:20629"/>
        <dbReference type="Rhea" id="RHEA-COMP:9863"/>
        <dbReference type="Rhea" id="RHEA-COMP:11604"/>
        <dbReference type="ChEBI" id="CHEBI:15377"/>
        <dbReference type="ChEBI" id="CHEBI:29999"/>
        <dbReference type="ChEBI" id="CHEBI:43474"/>
        <dbReference type="ChEBI" id="CHEBI:83421"/>
        <dbReference type="EC" id="3.1.3.16"/>
    </reaction>
</comment>
<keyword evidence="11" id="KW-0464">Manganese</keyword>
<dbReference type="GO" id="GO:0004722">
    <property type="term" value="F:protein serine/threonine phosphatase activity"/>
    <property type="evidence" value="ECO:0007669"/>
    <property type="project" value="UniProtKB-EC"/>
</dbReference>
<evidence type="ECO:0000256" key="4">
    <source>
        <dbReference type="ARBA" id="ARBA00022723"/>
    </source>
</evidence>
<dbReference type="FunFam" id="3.60.40.10:FF:000005">
    <property type="entry name" value="Serine/threonine protein phosphatase"/>
    <property type="match status" value="1"/>
</dbReference>
<dbReference type="SUPFAM" id="SSF55781">
    <property type="entry name" value="GAF domain-like"/>
    <property type="match status" value="1"/>
</dbReference>
<proteinExistence type="predicted"/>
<dbReference type="PANTHER" id="PTHR43156:SF2">
    <property type="entry name" value="STAGE II SPORULATION PROTEIN E"/>
    <property type="match status" value="1"/>
</dbReference>
<evidence type="ECO:0000256" key="8">
    <source>
        <dbReference type="ARBA" id="ARBA00022840"/>
    </source>
</evidence>
<accession>A0A640UZS6</accession>
<dbReference type="Pfam" id="PF00989">
    <property type="entry name" value="PAS"/>
    <property type="match status" value="1"/>
</dbReference>
<dbReference type="SUPFAM" id="SSF55785">
    <property type="entry name" value="PYP-like sensor domain (PAS domain)"/>
    <property type="match status" value="2"/>
</dbReference>
<dbReference type="FunFam" id="3.30.565.10:FF:000028">
    <property type="entry name" value="PAS sensor protein"/>
    <property type="match status" value="1"/>
</dbReference>
<dbReference type="RefSeq" id="WP_159747462.1">
    <property type="nucleotide sequence ID" value="NZ_BLIR01000003.1"/>
</dbReference>
<dbReference type="EMBL" id="BLIR01000003">
    <property type="protein sequence ID" value="GFE40814.1"/>
    <property type="molecule type" value="Genomic_DNA"/>
</dbReference>
<dbReference type="PANTHER" id="PTHR43156">
    <property type="entry name" value="STAGE II SPORULATION PROTEIN E-RELATED"/>
    <property type="match status" value="1"/>
</dbReference>
<evidence type="ECO:0000259" key="16">
    <source>
        <dbReference type="PROSITE" id="PS50112"/>
    </source>
</evidence>
<evidence type="ECO:0000256" key="11">
    <source>
        <dbReference type="ARBA" id="ARBA00023211"/>
    </source>
</evidence>
<evidence type="ECO:0000256" key="1">
    <source>
        <dbReference type="ARBA" id="ARBA00013081"/>
    </source>
</evidence>
<dbReference type="InterPro" id="IPR000014">
    <property type="entry name" value="PAS"/>
</dbReference>
<protein>
    <recommendedName>
        <fullName evidence="1">protein-serine/threonine phosphatase</fullName>
        <ecNumber evidence="1">3.1.3.16</ecNumber>
    </recommendedName>
    <alternativeName>
        <fullName evidence="15">Protein-serine/threonine phosphatase</fullName>
    </alternativeName>
    <alternativeName>
        <fullName evidence="14">Serine/threonine-protein kinase</fullName>
    </alternativeName>
</protein>
<evidence type="ECO:0000256" key="9">
    <source>
        <dbReference type="ARBA" id="ARBA00022842"/>
    </source>
</evidence>
<name>A0A640UZS6_9ACTN</name>
<dbReference type="Proteomes" id="UP000431826">
    <property type="component" value="Unassembled WGS sequence"/>
</dbReference>
<evidence type="ECO:0000256" key="3">
    <source>
        <dbReference type="ARBA" id="ARBA00022679"/>
    </source>
</evidence>
<evidence type="ECO:0000256" key="5">
    <source>
        <dbReference type="ARBA" id="ARBA00022741"/>
    </source>
</evidence>
<dbReference type="InterPro" id="IPR036457">
    <property type="entry name" value="PPM-type-like_dom_sf"/>
</dbReference>
<dbReference type="Pfam" id="PF01590">
    <property type="entry name" value="GAF"/>
    <property type="match status" value="1"/>
</dbReference>
<gene>
    <name evidence="17" type="ORF">Stube_54870</name>
</gene>
<dbReference type="OrthoDB" id="118142at2"/>
<keyword evidence="7" id="KW-0378">Hydrolase</keyword>